<evidence type="ECO:0000313" key="5">
    <source>
        <dbReference type="EMBL" id="MTE01222.1"/>
    </source>
</evidence>
<dbReference type="GO" id="GO:0045892">
    <property type="term" value="P:negative regulation of DNA-templated transcription"/>
    <property type="evidence" value="ECO:0007669"/>
    <property type="project" value="TreeGrafter"/>
</dbReference>
<dbReference type="GO" id="GO:0003700">
    <property type="term" value="F:DNA-binding transcription factor activity"/>
    <property type="evidence" value="ECO:0007669"/>
    <property type="project" value="InterPro"/>
</dbReference>
<dbReference type="SMART" id="SM00866">
    <property type="entry name" value="UTRA"/>
    <property type="match status" value="1"/>
</dbReference>
<accession>A0A6L6HSE1</accession>
<dbReference type="PRINTS" id="PR00035">
    <property type="entry name" value="HTHGNTR"/>
</dbReference>
<evidence type="ECO:0000256" key="3">
    <source>
        <dbReference type="ARBA" id="ARBA00023163"/>
    </source>
</evidence>
<dbReference type="InterPro" id="IPR011663">
    <property type="entry name" value="UTRA"/>
</dbReference>
<dbReference type="SUPFAM" id="SSF64288">
    <property type="entry name" value="Chorismate lyase-like"/>
    <property type="match status" value="1"/>
</dbReference>
<dbReference type="SUPFAM" id="SSF46785">
    <property type="entry name" value="Winged helix' DNA-binding domain"/>
    <property type="match status" value="1"/>
</dbReference>
<keyword evidence="6" id="KW-1185">Reference proteome</keyword>
<dbReference type="Proteomes" id="UP000481417">
    <property type="component" value="Unassembled WGS sequence"/>
</dbReference>
<dbReference type="Pfam" id="PF07702">
    <property type="entry name" value="UTRA"/>
    <property type="match status" value="1"/>
</dbReference>
<dbReference type="GO" id="GO:0003677">
    <property type="term" value="F:DNA binding"/>
    <property type="evidence" value="ECO:0007669"/>
    <property type="project" value="UniProtKB-KW"/>
</dbReference>
<dbReference type="CDD" id="cd07377">
    <property type="entry name" value="WHTH_GntR"/>
    <property type="match status" value="1"/>
</dbReference>
<reference evidence="5 6" key="1">
    <citation type="submission" date="2019-11" db="EMBL/GenBank/DDBJ databases">
        <authorList>
            <person name="Lang L."/>
        </authorList>
    </citation>
    <scope>NUCLEOTIDE SEQUENCE [LARGE SCALE GENOMIC DNA]</scope>
    <source>
        <strain evidence="5 6">YIM 132242</strain>
    </source>
</reference>
<dbReference type="InterPro" id="IPR050679">
    <property type="entry name" value="Bact_HTH_transcr_reg"/>
</dbReference>
<protein>
    <submittedName>
        <fullName evidence="5">UTRA domain-containing protein</fullName>
    </submittedName>
</protein>
<evidence type="ECO:0000256" key="2">
    <source>
        <dbReference type="ARBA" id="ARBA00023125"/>
    </source>
</evidence>
<evidence type="ECO:0000256" key="1">
    <source>
        <dbReference type="ARBA" id="ARBA00023015"/>
    </source>
</evidence>
<dbReference type="InterPro" id="IPR000524">
    <property type="entry name" value="Tscrpt_reg_HTH_GntR"/>
</dbReference>
<dbReference type="InterPro" id="IPR036390">
    <property type="entry name" value="WH_DNA-bd_sf"/>
</dbReference>
<evidence type="ECO:0000259" key="4">
    <source>
        <dbReference type="PROSITE" id="PS50949"/>
    </source>
</evidence>
<sequence>MQKSRESGIERLRSAILDMIRESNLSFGDKLPTEKVMAERFEVSRPTLREALKLLEQEAVIDVQQGKGRFLAAGALLNIARPITKFESVSQMVASHGYKAQTRVLGFATVPADADVAGKLALAEGAPLLRIERLRSSGKQPLVYSLDWLPKDLFGPDFDRTSDWSSSIVSVLAEMGRAPVASTANVKATLLPRETSDMHGLQDFGPALLIEEVCYASDGTRVIYAKDYHCGSAFSFSFVRK</sequence>
<dbReference type="EMBL" id="WMBT01000008">
    <property type="protein sequence ID" value="MTE01222.1"/>
    <property type="molecule type" value="Genomic_DNA"/>
</dbReference>
<keyword evidence="3" id="KW-0804">Transcription</keyword>
<name>A0A6L6HSE1_9RHOB</name>
<proteinExistence type="predicted"/>
<dbReference type="Pfam" id="PF00392">
    <property type="entry name" value="GntR"/>
    <property type="match status" value="1"/>
</dbReference>
<dbReference type="SMART" id="SM00345">
    <property type="entry name" value="HTH_GNTR"/>
    <property type="match status" value="1"/>
</dbReference>
<dbReference type="InterPro" id="IPR036388">
    <property type="entry name" value="WH-like_DNA-bd_sf"/>
</dbReference>
<keyword evidence="1" id="KW-0805">Transcription regulation</keyword>
<dbReference type="Gene3D" id="1.10.10.10">
    <property type="entry name" value="Winged helix-like DNA-binding domain superfamily/Winged helix DNA-binding domain"/>
    <property type="match status" value="1"/>
</dbReference>
<dbReference type="AlphaFoldDB" id="A0A6L6HSE1"/>
<feature type="domain" description="HTH gntR-type" evidence="4">
    <location>
        <begin position="6"/>
        <end position="74"/>
    </location>
</feature>
<dbReference type="RefSeq" id="WP_154765297.1">
    <property type="nucleotide sequence ID" value="NZ_WMBT01000008.1"/>
</dbReference>
<dbReference type="PANTHER" id="PTHR44846:SF17">
    <property type="entry name" value="GNTR-FAMILY TRANSCRIPTIONAL REGULATOR"/>
    <property type="match status" value="1"/>
</dbReference>
<keyword evidence="2" id="KW-0238">DNA-binding</keyword>
<dbReference type="Gene3D" id="3.40.1410.10">
    <property type="entry name" value="Chorismate lyase-like"/>
    <property type="match status" value="1"/>
</dbReference>
<evidence type="ECO:0000313" key="6">
    <source>
        <dbReference type="Proteomes" id="UP000481417"/>
    </source>
</evidence>
<dbReference type="InterPro" id="IPR028978">
    <property type="entry name" value="Chorismate_lyase_/UTRA_dom_sf"/>
</dbReference>
<comment type="caution">
    <text evidence="5">The sequence shown here is derived from an EMBL/GenBank/DDBJ whole genome shotgun (WGS) entry which is preliminary data.</text>
</comment>
<dbReference type="PROSITE" id="PS50949">
    <property type="entry name" value="HTH_GNTR"/>
    <property type="match status" value="1"/>
</dbReference>
<dbReference type="PANTHER" id="PTHR44846">
    <property type="entry name" value="MANNOSYL-D-GLYCERATE TRANSPORT/METABOLISM SYSTEM REPRESSOR MNGR-RELATED"/>
    <property type="match status" value="1"/>
</dbReference>
<gene>
    <name evidence="5" type="ORF">GIY56_13110</name>
</gene>
<organism evidence="5 6">
    <name type="scientific">Paracoccus lichenicola</name>
    <dbReference type="NCBI Taxonomy" id="2665644"/>
    <lineage>
        <taxon>Bacteria</taxon>
        <taxon>Pseudomonadati</taxon>
        <taxon>Pseudomonadota</taxon>
        <taxon>Alphaproteobacteria</taxon>
        <taxon>Rhodobacterales</taxon>
        <taxon>Paracoccaceae</taxon>
        <taxon>Paracoccus</taxon>
    </lineage>
</organism>